<dbReference type="RefSeq" id="WP_146975284.1">
    <property type="nucleotide sequence ID" value="NZ_VOSL01000055.1"/>
</dbReference>
<dbReference type="AlphaFoldDB" id="A0A5C6X235"/>
<proteinExistence type="predicted"/>
<protein>
    <recommendedName>
        <fullName evidence="4">Cytochrome c</fullName>
    </recommendedName>
</protein>
<accession>A0A5C6X235</accession>
<comment type="caution">
    <text evidence="2">The sequence shown here is derived from an EMBL/GenBank/DDBJ whole genome shotgun (WGS) entry which is preliminary data.</text>
</comment>
<feature type="region of interest" description="Disordered" evidence="1">
    <location>
        <begin position="39"/>
        <end position="74"/>
    </location>
</feature>
<evidence type="ECO:0000313" key="2">
    <source>
        <dbReference type="EMBL" id="TXD34332.1"/>
    </source>
</evidence>
<evidence type="ECO:0000256" key="1">
    <source>
        <dbReference type="SAM" id="MobiDB-lite"/>
    </source>
</evidence>
<organism evidence="2 3">
    <name type="scientific">Lujinxingia vulgaris</name>
    <dbReference type="NCBI Taxonomy" id="2600176"/>
    <lineage>
        <taxon>Bacteria</taxon>
        <taxon>Deltaproteobacteria</taxon>
        <taxon>Bradymonadales</taxon>
        <taxon>Lujinxingiaceae</taxon>
        <taxon>Lujinxingia</taxon>
    </lineage>
</organism>
<gene>
    <name evidence="2" type="ORF">FRC96_14115</name>
</gene>
<dbReference type="Proteomes" id="UP000321046">
    <property type="component" value="Unassembled WGS sequence"/>
</dbReference>
<evidence type="ECO:0008006" key="4">
    <source>
        <dbReference type="Google" id="ProtNLM"/>
    </source>
</evidence>
<dbReference type="EMBL" id="VOSL01000055">
    <property type="protein sequence ID" value="TXD34332.1"/>
    <property type="molecule type" value="Genomic_DNA"/>
</dbReference>
<sequence>MNEKRMMVDAAGDGAGLRGARALVAVMVLAWACGAGMGCERAPESQPEARATEVEASEATPEPGDGEGEHDEDHAHDEVHLGAHMFEIGRRYAAVWYAGEAGNKAMVDYQIHEIEEVIEELREAQPVEEGVDVVDYFDRSVLPGLEKVEEAIEAGDSATFEREYDAVIAQCNACHTATKHAFIKIGRPAFNPYANVNMDTK</sequence>
<evidence type="ECO:0000313" key="3">
    <source>
        <dbReference type="Proteomes" id="UP000321046"/>
    </source>
</evidence>
<name>A0A5C6X235_9DELT</name>
<dbReference type="OrthoDB" id="5521736at2"/>
<reference evidence="2 3" key="1">
    <citation type="submission" date="2019-08" db="EMBL/GenBank/DDBJ databases">
        <title>Bradymonadales sp. TMQ2.</title>
        <authorList>
            <person name="Liang Q."/>
        </authorList>
    </citation>
    <scope>NUCLEOTIDE SEQUENCE [LARGE SCALE GENOMIC DNA]</scope>
    <source>
        <strain evidence="2 3">TMQ2</strain>
    </source>
</reference>